<feature type="compositionally biased region" description="Acidic residues" evidence="2">
    <location>
        <begin position="718"/>
        <end position="728"/>
    </location>
</feature>
<evidence type="ECO:0000256" key="1">
    <source>
        <dbReference type="SAM" id="Coils"/>
    </source>
</evidence>
<protein>
    <submittedName>
        <fullName evidence="4">GOLIM4 protein</fullName>
    </submittedName>
</protein>
<dbReference type="EMBL" id="OV696696">
    <property type="protein sequence ID" value="CAH1240099.1"/>
    <property type="molecule type" value="Genomic_DNA"/>
</dbReference>
<feature type="coiled-coil region" evidence="1">
    <location>
        <begin position="36"/>
        <end position="254"/>
    </location>
</feature>
<dbReference type="PANTHER" id="PTHR22909">
    <property type="entry name" value="GOLGI INTEGRAL MEMBRANE PROTEIN 4"/>
    <property type="match status" value="1"/>
</dbReference>
<accession>A0A8J9YPJ0</accession>
<evidence type="ECO:0000256" key="3">
    <source>
        <dbReference type="SAM" id="Phobius"/>
    </source>
</evidence>
<feature type="compositionally biased region" description="Low complexity" evidence="2">
    <location>
        <begin position="528"/>
        <end position="541"/>
    </location>
</feature>
<feature type="transmembrane region" description="Helical" evidence="3">
    <location>
        <begin position="17"/>
        <end position="34"/>
    </location>
</feature>
<reference evidence="4" key="1">
    <citation type="submission" date="2022-01" db="EMBL/GenBank/DDBJ databases">
        <authorList>
            <person name="Braso-Vives M."/>
        </authorList>
    </citation>
    <scope>NUCLEOTIDE SEQUENCE</scope>
</reference>
<keyword evidence="3" id="KW-0472">Membrane</keyword>
<feature type="compositionally biased region" description="Low complexity" evidence="2">
    <location>
        <begin position="591"/>
        <end position="601"/>
    </location>
</feature>
<keyword evidence="3" id="KW-1133">Transmembrane helix</keyword>
<feature type="region of interest" description="Disordered" evidence="2">
    <location>
        <begin position="506"/>
        <end position="630"/>
    </location>
</feature>
<dbReference type="PANTHER" id="PTHR22909:SF24">
    <property type="entry name" value="GOLGI INTEGRAL MEMBRANE PROTEIN 4-RELATED"/>
    <property type="match status" value="1"/>
</dbReference>
<evidence type="ECO:0000313" key="5">
    <source>
        <dbReference type="Proteomes" id="UP000838412"/>
    </source>
</evidence>
<dbReference type="Proteomes" id="UP000838412">
    <property type="component" value="Chromosome 11"/>
</dbReference>
<dbReference type="InterPro" id="IPR042336">
    <property type="entry name" value="GOLIM4"/>
</dbReference>
<proteinExistence type="predicted"/>
<feature type="region of interest" description="Disordered" evidence="2">
    <location>
        <begin position="690"/>
        <end position="796"/>
    </location>
</feature>
<feature type="compositionally biased region" description="Basic and acidic residues" evidence="2">
    <location>
        <begin position="708"/>
        <end position="717"/>
    </location>
</feature>
<sequence length="796" mass="90340">MREDVSMICARRGQGKWQTLIFVLVLVGFGYGVYEYNQLQIRHQHAEHRSQKYQSQQESLSAQLQVVYEHRSRLEKSLQKERNEHKKTREEYEQKQIESEQVLAKEKQEAENRYDSLNQQYKMLRNQHEDLEREYASLQDQHIRLGDEHKKIVDQHLDNYQKLKDQKDTDLQRLKDVIQNLKDRNAQLTRDQEELVKQITISQDGQRRLESEKQELLQLISEQRTAVAAAQSQLEQQQAELEQQQVELDNHAVVQKQMKEKHRTAQADLEQKLTGVGQQKQLIRQQHPLQQQPIAQHQAVQKPLVNRQEHVAQLAQKQPDLNSKRYVLGAAAAPGAWQRRQWQPQVQTLPRQQVLQKHAPVPYIRGHPVRRQQLLQKENVEQPGAQQPFVQVPGAGEDLDVAGGLHPGLDETHKQLLEAQKRRQELQNQFRDGLGLPDENAIQKDKLHVGDKKDNDDNQIIHQDGWQVGKVGNGDGKDDLDDQDSIQNMRGRSNFIGQQLAGNLQDGSDQLLAGGDRLQPLGDDPDKQLQLQQGGEENQVQPDDSLHHPLDAGDEDDAQQKDEDGQVLDEDDLEVKGLHPLGQAGEEAEGGQDAQPGDQGPFALGQDMDQDQPEQQGAAPLGMDQPMVKHEVEVLVPGGQESDQQMMQVERPDQNLPQVAVDHEVQVDHPLAGGGQVADNNIQPVVQLPNLMPVQHRDGDNMADPVNDDNRGMQDVDKDFDDGNEDQANDQVEGGVGDGHGDDDDDDDDDREPHDGIGQVKAGGDIRQREDQDEFQNDYAFGRRHPLSHPLNRIAR</sequence>
<evidence type="ECO:0000256" key="2">
    <source>
        <dbReference type="SAM" id="MobiDB-lite"/>
    </source>
</evidence>
<name>A0A8J9YPJ0_BRALA</name>
<gene>
    <name evidence="4" type="primary">GOLIM4</name>
    <name evidence="4" type="ORF">BLAG_LOCUS4180</name>
</gene>
<feature type="compositionally biased region" description="Acidic residues" evidence="2">
    <location>
        <begin position="741"/>
        <end position="750"/>
    </location>
</feature>
<feature type="region of interest" description="Disordered" evidence="2">
    <location>
        <begin position="449"/>
        <end position="486"/>
    </location>
</feature>
<organism evidence="4 5">
    <name type="scientific">Branchiostoma lanceolatum</name>
    <name type="common">Common lancelet</name>
    <name type="synonym">Amphioxus lanceolatum</name>
    <dbReference type="NCBI Taxonomy" id="7740"/>
    <lineage>
        <taxon>Eukaryota</taxon>
        <taxon>Metazoa</taxon>
        <taxon>Chordata</taxon>
        <taxon>Cephalochordata</taxon>
        <taxon>Leptocardii</taxon>
        <taxon>Amphioxiformes</taxon>
        <taxon>Branchiostomatidae</taxon>
        <taxon>Branchiostoma</taxon>
    </lineage>
</organism>
<dbReference type="OrthoDB" id="6288648at2759"/>
<evidence type="ECO:0000313" key="4">
    <source>
        <dbReference type="EMBL" id="CAH1240099.1"/>
    </source>
</evidence>
<dbReference type="GO" id="GO:0000139">
    <property type="term" value="C:Golgi membrane"/>
    <property type="evidence" value="ECO:0007669"/>
    <property type="project" value="InterPro"/>
</dbReference>
<keyword evidence="3" id="KW-0812">Transmembrane</keyword>
<keyword evidence="5" id="KW-1185">Reference proteome</keyword>
<dbReference type="AlphaFoldDB" id="A0A8J9YPJ0"/>
<keyword evidence="1" id="KW-0175">Coiled coil</keyword>